<accession>A0A1H6EKA5</accession>
<reference evidence="4 5" key="2">
    <citation type="submission" date="2016-10" db="EMBL/GenBank/DDBJ databases">
        <authorList>
            <person name="Varghese N."/>
            <person name="Submissions S."/>
        </authorList>
    </citation>
    <scope>NUCLEOTIDE SEQUENCE [LARGE SCALE GENOMIC DNA]</scope>
    <source>
        <strain evidence="5">ATCC 20501</strain>
        <strain evidence="3 4">CGMCC 4.3529</strain>
    </source>
</reference>
<name>A0A1H6EKA5_9PSEU</name>
<dbReference type="InterPro" id="IPR035897">
    <property type="entry name" value="Toll_tir_struct_dom_sf"/>
</dbReference>
<evidence type="ECO:0000313" key="2">
    <source>
        <dbReference type="EMBL" id="SEG97571.1"/>
    </source>
</evidence>
<dbReference type="RefSeq" id="WP_093357751.1">
    <property type="nucleotide sequence ID" value="NZ_FNVB01000015.1"/>
</dbReference>
<proteinExistence type="predicted"/>
<dbReference type="Proteomes" id="UP000236729">
    <property type="component" value="Unassembled WGS sequence"/>
</dbReference>
<dbReference type="Proteomes" id="UP000199690">
    <property type="component" value="Unassembled WGS sequence"/>
</dbReference>
<evidence type="ECO:0000313" key="5">
    <source>
        <dbReference type="Proteomes" id="UP000236729"/>
    </source>
</evidence>
<gene>
    <name evidence="2" type="ORF">SAMN02982929_06800</name>
    <name evidence="3" type="ORF">SAMN05216506_11663</name>
</gene>
<dbReference type="Pfam" id="PF13676">
    <property type="entry name" value="TIR_2"/>
    <property type="match status" value="1"/>
</dbReference>
<dbReference type="InterPro" id="IPR000157">
    <property type="entry name" value="TIR_dom"/>
</dbReference>
<protein>
    <submittedName>
        <fullName evidence="2">TIR domain-containing protein</fullName>
    </submittedName>
</protein>
<feature type="domain" description="TIR" evidence="1">
    <location>
        <begin position="3"/>
        <end position="159"/>
    </location>
</feature>
<dbReference type="Gene3D" id="3.40.50.10140">
    <property type="entry name" value="Toll/interleukin-1 receptor homology (TIR) domain"/>
    <property type="match status" value="1"/>
</dbReference>
<evidence type="ECO:0000259" key="1">
    <source>
        <dbReference type="SMART" id="SM00255"/>
    </source>
</evidence>
<dbReference type="SUPFAM" id="SSF52200">
    <property type="entry name" value="Toll/Interleukin receptor TIR domain"/>
    <property type="match status" value="1"/>
</dbReference>
<evidence type="ECO:0000313" key="4">
    <source>
        <dbReference type="Proteomes" id="UP000199690"/>
    </source>
</evidence>
<evidence type="ECO:0000313" key="3">
    <source>
        <dbReference type="EMBL" id="SFE94121.1"/>
    </source>
</evidence>
<keyword evidence="4" id="KW-1185">Reference proteome</keyword>
<organism evidence="2 5">
    <name type="scientific">Saccharopolyspora kobensis</name>
    <dbReference type="NCBI Taxonomy" id="146035"/>
    <lineage>
        <taxon>Bacteria</taxon>
        <taxon>Bacillati</taxon>
        <taxon>Actinomycetota</taxon>
        <taxon>Actinomycetes</taxon>
        <taxon>Pseudonocardiales</taxon>
        <taxon>Pseudonocardiaceae</taxon>
        <taxon>Saccharopolyspora</taxon>
    </lineage>
</organism>
<dbReference type="EMBL" id="FNVB01000015">
    <property type="protein sequence ID" value="SEG97571.1"/>
    <property type="molecule type" value="Genomic_DNA"/>
</dbReference>
<dbReference type="AlphaFoldDB" id="A0A1H6EKA5"/>
<dbReference type="EMBL" id="FOME01000016">
    <property type="protein sequence ID" value="SFE94121.1"/>
    <property type="molecule type" value="Genomic_DNA"/>
</dbReference>
<accession>A0A1I2EP68</accession>
<reference evidence="2" key="1">
    <citation type="submission" date="2016-10" db="EMBL/GenBank/DDBJ databases">
        <authorList>
            <person name="de Groot N.N."/>
        </authorList>
    </citation>
    <scope>NUCLEOTIDE SEQUENCE [LARGE SCALE GENOMIC DNA]</scope>
    <source>
        <strain evidence="2">ATCC 20501</strain>
    </source>
</reference>
<sequence>MSSAKGFLSYVHADDAAESGRIAQLARDVVAQYEMITGEQIDLFLDRDEISWGEDWRSKIDGTLADVAFFIPVLTRRYFRSQECRRELDFFIKKARALGLAELILPILYIDFAELREEPPTDELIARTRAFQWVDWTDLRFAATTSPEYRKAVAQLAQRLAEAATAAEAVDGGDAATSRESVPSAPGFVDVVAEAEEVMPAWTETVRRITAEILRIEELATTAGEAIQASDARGQGSATRNAIFNQFAQELKPPAEQIARLGNEFAAQLHTVDLGMQAVLARIPGELRQNSTSAEDVHDFFDLVRQMASGSAEGLGALKELVSTIEPVERESRNLRPVLRELRKGLTLMVDGDEVIQNWVKQMDGLQVPPRPESG</sequence>
<dbReference type="SMART" id="SM00255">
    <property type="entry name" value="TIR"/>
    <property type="match status" value="1"/>
</dbReference>
<dbReference type="GO" id="GO:0007165">
    <property type="term" value="P:signal transduction"/>
    <property type="evidence" value="ECO:0007669"/>
    <property type="project" value="InterPro"/>
</dbReference>